<dbReference type="Pfam" id="PF01656">
    <property type="entry name" value="CbiA"/>
    <property type="match status" value="1"/>
</dbReference>
<proteinExistence type="predicted"/>
<dbReference type="SUPFAM" id="SSF52540">
    <property type="entry name" value="P-loop containing nucleoside triphosphate hydrolases"/>
    <property type="match status" value="1"/>
</dbReference>
<dbReference type="PROSITE" id="PS51379">
    <property type="entry name" value="4FE4S_FER_2"/>
    <property type="match status" value="2"/>
</dbReference>
<evidence type="ECO:0000259" key="4">
    <source>
        <dbReference type="PROSITE" id="PS51379"/>
    </source>
</evidence>
<dbReference type="AlphaFoldDB" id="A0A212KFZ3"/>
<dbReference type="EMBL" id="FLUQ01000006">
    <property type="protein sequence ID" value="SBW10569.1"/>
    <property type="molecule type" value="Genomic_DNA"/>
</dbReference>
<keyword evidence="3" id="KW-0411">Iron-sulfur</keyword>
<accession>A0A212KFZ3</accession>
<gene>
    <name evidence="5" type="ORF">KL86DPRO_60210</name>
</gene>
<dbReference type="PANTHER" id="PTHR43063">
    <property type="entry name" value="4FE-4S CLUSTER CONTAINING PARA FAMILY ATPASE PROTEIN"/>
    <property type="match status" value="1"/>
</dbReference>
<organism evidence="5">
    <name type="scientific">uncultured delta proteobacterium</name>
    <dbReference type="NCBI Taxonomy" id="34034"/>
    <lineage>
        <taxon>Bacteria</taxon>
        <taxon>Deltaproteobacteria</taxon>
        <taxon>environmental samples</taxon>
    </lineage>
</organism>
<keyword evidence="1" id="KW-0479">Metal-binding</keyword>
<dbReference type="Gene3D" id="3.40.50.300">
    <property type="entry name" value="P-loop containing nucleotide triphosphate hydrolases"/>
    <property type="match status" value="1"/>
</dbReference>
<sequence length="293" mass="30684">MPGSTGMGPSSMKIAVLSGKGGTGKTFTAVNLAAVAGRSLYVDCDVEEPNGHLFFKPENVAEATVSVPVPVVNTALCTGCRTCVSFCKYNALAFIGNKVKVFDDICHSCGGCALLCPAKAITEEPKAIGVIRQGRSGDVTVCTGMLNTGEASGVPVIKAALDNLASAPEETVIIDCPPGSACVVMESIKDADFCLLVAEPTVFGEHNLRMVHELVTLFQKPHAVLLNKCLPDDVNPSETFCRENGVPILGAIPFAQDLAALNAEAKIAVKESEKYRAIFLGLLEDIRQQGGSA</sequence>
<protein>
    <recommendedName>
        <fullName evidence="4">4Fe-4S ferredoxin-type domain-containing protein</fullName>
    </recommendedName>
</protein>
<dbReference type="Pfam" id="PF00037">
    <property type="entry name" value="Fer4"/>
    <property type="match status" value="1"/>
</dbReference>
<feature type="domain" description="4Fe-4S ferredoxin-type" evidence="4">
    <location>
        <begin position="68"/>
        <end position="97"/>
    </location>
</feature>
<evidence type="ECO:0000256" key="3">
    <source>
        <dbReference type="ARBA" id="ARBA00023014"/>
    </source>
</evidence>
<dbReference type="InterPro" id="IPR017896">
    <property type="entry name" value="4Fe4S_Fe-S-bd"/>
</dbReference>
<dbReference type="GO" id="GO:0051536">
    <property type="term" value="F:iron-sulfur cluster binding"/>
    <property type="evidence" value="ECO:0007669"/>
    <property type="project" value="UniProtKB-KW"/>
</dbReference>
<dbReference type="SUPFAM" id="SSF54862">
    <property type="entry name" value="4Fe-4S ferredoxins"/>
    <property type="match status" value="1"/>
</dbReference>
<reference evidence="5" key="1">
    <citation type="submission" date="2016-04" db="EMBL/GenBank/DDBJ databases">
        <authorList>
            <person name="Evans L.H."/>
            <person name="Alamgir A."/>
            <person name="Owens N."/>
            <person name="Weber N.D."/>
            <person name="Virtaneva K."/>
            <person name="Barbian K."/>
            <person name="Babar A."/>
            <person name="Rosenke K."/>
        </authorList>
    </citation>
    <scope>NUCLEOTIDE SEQUENCE</scope>
    <source>
        <strain evidence="5">86</strain>
    </source>
</reference>
<evidence type="ECO:0000256" key="2">
    <source>
        <dbReference type="ARBA" id="ARBA00023004"/>
    </source>
</evidence>
<dbReference type="Gene3D" id="3.30.70.20">
    <property type="match status" value="1"/>
</dbReference>
<dbReference type="PANTHER" id="PTHR43063:SF1">
    <property type="entry name" value="4FE-4S CLUSTER CONTAINING PARA FAMILY ATPASE PROTEIN"/>
    <property type="match status" value="1"/>
</dbReference>
<dbReference type="InterPro" id="IPR017900">
    <property type="entry name" value="4Fe4S_Fe_S_CS"/>
</dbReference>
<feature type="domain" description="4Fe-4S ferredoxin-type" evidence="4">
    <location>
        <begin position="98"/>
        <end position="126"/>
    </location>
</feature>
<name>A0A212KFZ3_9DELT</name>
<dbReference type="PROSITE" id="PS00198">
    <property type="entry name" value="4FE4S_FER_1"/>
    <property type="match status" value="1"/>
</dbReference>
<dbReference type="InterPro" id="IPR002586">
    <property type="entry name" value="CobQ/CobB/MinD/ParA_Nub-bd_dom"/>
</dbReference>
<dbReference type="GO" id="GO:0046872">
    <property type="term" value="F:metal ion binding"/>
    <property type="evidence" value="ECO:0007669"/>
    <property type="project" value="UniProtKB-KW"/>
</dbReference>
<evidence type="ECO:0000313" key="5">
    <source>
        <dbReference type="EMBL" id="SBW10569.1"/>
    </source>
</evidence>
<evidence type="ECO:0000256" key="1">
    <source>
        <dbReference type="ARBA" id="ARBA00022723"/>
    </source>
</evidence>
<dbReference type="InterPro" id="IPR027417">
    <property type="entry name" value="P-loop_NTPase"/>
</dbReference>
<keyword evidence="2" id="KW-0408">Iron</keyword>